<dbReference type="GO" id="GO:0051782">
    <property type="term" value="P:negative regulation of cell division"/>
    <property type="evidence" value="ECO:0007669"/>
    <property type="project" value="TreeGrafter"/>
</dbReference>
<proteinExistence type="predicted"/>
<dbReference type="KEGG" id="mya:MORIYA_0837"/>
<accession>A0A330LT80</accession>
<dbReference type="GO" id="GO:0005829">
    <property type="term" value="C:cytosol"/>
    <property type="evidence" value="ECO:0007669"/>
    <property type="project" value="TreeGrafter"/>
</dbReference>
<reference evidence="2" key="1">
    <citation type="submission" date="2018-05" db="EMBL/GenBank/DDBJ databases">
        <authorList>
            <person name="Cea G.-C."/>
            <person name="William W."/>
        </authorList>
    </citation>
    <scope>NUCLEOTIDE SEQUENCE [LARGE SCALE GENOMIC DNA]</scope>
    <source>
        <strain evidence="2">DB21MT 5</strain>
    </source>
</reference>
<protein>
    <submittedName>
        <fullName evidence="1">Uncharacterized protein</fullName>
    </submittedName>
</protein>
<dbReference type="Proteomes" id="UP000250163">
    <property type="component" value="Chromosome MORIYA"/>
</dbReference>
<evidence type="ECO:0000313" key="1">
    <source>
        <dbReference type="EMBL" id="SQD77315.1"/>
    </source>
</evidence>
<dbReference type="SUPFAM" id="SSF52540">
    <property type="entry name" value="P-loop containing nucleoside triphosphate hydrolases"/>
    <property type="match status" value="1"/>
</dbReference>
<dbReference type="Gene3D" id="3.40.50.300">
    <property type="entry name" value="P-loop containing nucleotide triphosphate hydrolases"/>
    <property type="match status" value="1"/>
</dbReference>
<name>A0A330LT80_9GAMM</name>
<dbReference type="PANTHER" id="PTHR43384:SF13">
    <property type="entry name" value="SLR0110 PROTEIN"/>
    <property type="match status" value="1"/>
</dbReference>
<gene>
    <name evidence="1" type="ORF">MORIYA_0837</name>
</gene>
<dbReference type="OrthoDB" id="5813333at2"/>
<dbReference type="InterPro" id="IPR050625">
    <property type="entry name" value="ParA/MinD_ATPase"/>
</dbReference>
<dbReference type="AlphaFoldDB" id="A0A330LT80"/>
<dbReference type="PANTHER" id="PTHR43384">
    <property type="entry name" value="SEPTUM SITE-DETERMINING PROTEIN MIND HOMOLOG, CHLOROPLASTIC-RELATED"/>
    <property type="match status" value="1"/>
</dbReference>
<dbReference type="InterPro" id="IPR027417">
    <property type="entry name" value="P-loop_NTPase"/>
</dbReference>
<dbReference type="GO" id="GO:0009898">
    <property type="term" value="C:cytoplasmic side of plasma membrane"/>
    <property type="evidence" value="ECO:0007669"/>
    <property type="project" value="TreeGrafter"/>
</dbReference>
<dbReference type="EMBL" id="LS483250">
    <property type="protein sequence ID" value="SQD77315.1"/>
    <property type="molecule type" value="Genomic_DNA"/>
</dbReference>
<sequence>MSNQNSNNIIGFSDSHSVPIDRDAQALPFPLNCLVVCPNSALRQNLSTYLASVTNLKVDYCTTLESNLNNHNLVIFVLDSDDHKTINDIKEIAKHNINFILVADNIRNELIRTAVQFKVKDIISVQDIKKELINSLLTSANELMQASKIAPLYTVINGKPGSGASFITSCLGEISANLSNQEIAIIDADLNYGSLADTFNFDANYYLTDALNELDKLDNTAIKSMMLKRDNLSLLASKPYTQLNTNPQILRGLDQLVWKIKLNHDLVLVDLSRGIEHFTIPLLNLSSKILIVIQQNILSLREAKVMIQQLTQNLGIDTHKLHVIVNRYSAKNSNISLTDIQKVLGIESLYVVSNNYQLANAGIDSGSPLLKVADHKVIQNEVSHIIGALFSIEIPVKTTLLTKIFRRL</sequence>
<dbReference type="GO" id="GO:0016887">
    <property type="term" value="F:ATP hydrolysis activity"/>
    <property type="evidence" value="ECO:0007669"/>
    <property type="project" value="TreeGrafter"/>
</dbReference>
<dbReference type="RefSeq" id="WP_112712885.1">
    <property type="nucleotide sequence ID" value="NZ_LS483250.1"/>
</dbReference>
<organism evidence="1 2">
    <name type="scientific">Moritella yayanosii</name>
    <dbReference type="NCBI Taxonomy" id="69539"/>
    <lineage>
        <taxon>Bacteria</taxon>
        <taxon>Pseudomonadati</taxon>
        <taxon>Pseudomonadota</taxon>
        <taxon>Gammaproteobacteria</taxon>
        <taxon>Alteromonadales</taxon>
        <taxon>Moritellaceae</taxon>
        <taxon>Moritella</taxon>
    </lineage>
</organism>
<dbReference type="GO" id="GO:0005524">
    <property type="term" value="F:ATP binding"/>
    <property type="evidence" value="ECO:0007669"/>
    <property type="project" value="TreeGrafter"/>
</dbReference>
<evidence type="ECO:0000313" key="2">
    <source>
        <dbReference type="Proteomes" id="UP000250163"/>
    </source>
</evidence>
<keyword evidence="2" id="KW-1185">Reference proteome</keyword>